<sequence length="32" mass="3695">MISIFKNLLNILNKISIAQIKKNLYNGLYGKK</sequence>
<dbReference type="Proteomes" id="UP000248954">
    <property type="component" value="Chromosome 1"/>
</dbReference>
<dbReference type="AlphaFoldDB" id="A0AB38G4I8"/>
<protein>
    <submittedName>
        <fullName evidence="1">Uncharacterized protein</fullName>
    </submittedName>
</protein>
<evidence type="ECO:0000313" key="2">
    <source>
        <dbReference type="Proteomes" id="UP000248954"/>
    </source>
</evidence>
<organism evidence="1 2">
    <name type="scientific">Streptococcus lutetiensis</name>
    <dbReference type="NCBI Taxonomy" id="150055"/>
    <lineage>
        <taxon>Bacteria</taxon>
        <taxon>Bacillati</taxon>
        <taxon>Bacillota</taxon>
        <taxon>Bacilli</taxon>
        <taxon>Lactobacillales</taxon>
        <taxon>Streptococcaceae</taxon>
        <taxon>Streptococcus</taxon>
    </lineage>
</organism>
<accession>A0AB38G4I8</accession>
<reference evidence="1 2" key="1">
    <citation type="submission" date="2018-06" db="EMBL/GenBank/DDBJ databases">
        <authorList>
            <consortium name="Pathogen Informatics"/>
            <person name="Doyle S."/>
        </authorList>
    </citation>
    <scope>NUCLEOTIDE SEQUENCE [LARGE SCALE GENOMIC DNA]</scope>
    <source>
        <strain evidence="1 2">NCTC8738</strain>
    </source>
</reference>
<evidence type="ECO:0000313" key="1">
    <source>
        <dbReference type="EMBL" id="SQF41805.1"/>
    </source>
</evidence>
<gene>
    <name evidence="1" type="ORF">NCTC8738_00577</name>
</gene>
<name>A0AB38G4I8_9STRE</name>
<dbReference type="EMBL" id="LS483348">
    <property type="protein sequence ID" value="SQF41805.1"/>
    <property type="molecule type" value="Genomic_DNA"/>
</dbReference>
<proteinExistence type="predicted"/>